<name>A0AAX4HUF9_9BACT</name>
<evidence type="ECO:0000256" key="4">
    <source>
        <dbReference type="ARBA" id="ARBA00022825"/>
    </source>
</evidence>
<feature type="active site" description="Charge relay system" evidence="5">
    <location>
        <position position="140"/>
    </location>
</feature>
<dbReference type="KEGG" id="psti:SOO65_08735"/>
<dbReference type="InterPro" id="IPR015500">
    <property type="entry name" value="Peptidase_S8_subtilisin-rel"/>
</dbReference>
<reference evidence="7 8" key="1">
    <citation type="submission" date="2023-11" db="EMBL/GenBank/DDBJ databases">
        <title>Peredibacter starrii A3.12.</title>
        <authorList>
            <person name="Mitchell R.J."/>
        </authorList>
    </citation>
    <scope>NUCLEOTIDE SEQUENCE [LARGE SCALE GENOMIC DNA]</scope>
    <source>
        <strain evidence="7 8">A3.12</strain>
    </source>
</reference>
<dbReference type="InterPro" id="IPR050131">
    <property type="entry name" value="Peptidase_S8_subtilisin-like"/>
</dbReference>
<evidence type="ECO:0000256" key="3">
    <source>
        <dbReference type="ARBA" id="ARBA00022801"/>
    </source>
</evidence>
<comment type="similarity">
    <text evidence="1 5">Belongs to the peptidase S8 family.</text>
</comment>
<evidence type="ECO:0000313" key="7">
    <source>
        <dbReference type="EMBL" id="WPU66833.1"/>
    </source>
</evidence>
<dbReference type="InterPro" id="IPR000209">
    <property type="entry name" value="Peptidase_S8/S53_dom"/>
</dbReference>
<dbReference type="PANTHER" id="PTHR43806">
    <property type="entry name" value="PEPTIDASE S8"/>
    <property type="match status" value="1"/>
</dbReference>
<dbReference type="PROSITE" id="PS51257">
    <property type="entry name" value="PROKAR_LIPOPROTEIN"/>
    <property type="match status" value="1"/>
</dbReference>
<dbReference type="PROSITE" id="PS00136">
    <property type="entry name" value="SUBTILASE_ASP"/>
    <property type="match status" value="1"/>
</dbReference>
<dbReference type="GO" id="GO:0006508">
    <property type="term" value="P:proteolysis"/>
    <property type="evidence" value="ECO:0007669"/>
    <property type="project" value="UniProtKB-KW"/>
</dbReference>
<feature type="active site" description="Charge relay system" evidence="5">
    <location>
        <position position="464"/>
    </location>
</feature>
<dbReference type="Proteomes" id="UP001324634">
    <property type="component" value="Chromosome"/>
</dbReference>
<evidence type="ECO:0000256" key="1">
    <source>
        <dbReference type="ARBA" id="ARBA00011073"/>
    </source>
</evidence>
<feature type="active site" description="Charge relay system" evidence="5">
    <location>
        <position position="276"/>
    </location>
</feature>
<dbReference type="AlphaFoldDB" id="A0AAX4HUF9"/>
<dbReference type="EMBL" id="CP139487">
    <property type="protein sequence ID" value="WPU66833.1"/>
    <property type="molecule type" value="Genomic_DNA"/>
</dbReference>
<feature type="domain" description="Peptidase S8/S53" evidence="6">
    <location>
        <begin position="131"/>
        <end position="495"/>
    </location>
</feature>
<dbReference type="RefSeq" id="WP_321399434.1">
    <property type="nucleotide sequence ID" value="NZ_CP139487.1"/>
</dbReference>
<dbReference type="Gene3D" id="3.40.50.200">
    <property type="entry name" value="Peptidase S8/S53 domain"/>
    <property type="match status" value="1"/>
</dbReference>
<dbReference type="InterPro" id="IPR036852">
    <property type="entry name" value="Peptidase_S8/S53_dom_sf"/>
</dbReference>
<evidence type="ECO:0000256" key="5">
    <source>
        <dbReference type="PROSITE-ProRule" id="PRU01240"/>
    </source>
</evidence>
<sequence length="942" mass="101912">MKKTAGLLFTLLLVGCGGPQKHKTEKLNLSEQTKGNTSVVVLGAEITPEFQEEILKAGIKLEGQNIIRLTGAASDLNQLNIPVKDSLDYLLDSEIEVSRDEASKPDADAIYVAKKEFGILDLWKTNPEADGRGVIVGVIDDGISPHQVGFQKTTTGARKFLAKTSQSTFSVYPLVDAEDGFTVEVKEGMTFGGKLDLNQDGTINNWKASVSLDGSRVCLDLNVDDKFDESECKGTFAKTGDYYLLPKKPTLAVMTEVDLVKKTLRVLQPEKDDDSHGEGVASVMAAHNSMGGGNLDGVAPGAQIVDYDLSELTNRPVENEYTLGTFLLAIDWLGSQGAEVANVSYSLFFTNTATQAFMSKALAQIIEKHNIVISFSAGNNGPGLGSLNRRLMYPSSTLVAGAYVPKELDERVWGTTGLPEEGRVVYYSSRGPGAGGAGPTLISPLSSLTHSSPNLGYRAFNGTSSASPALAGAATVLVSAIKQAGMKVNAATVVAALRLSGKRIANEPFVAQGYGLPQIPKALEIYKTLINGQNFQNISLSVNRGGLDGTAAQGIFVRTSQLTDSIETYRVLFTGELSALAPSEATTNLLTPVDIEYTKGIKGPKELWVAVSQSRIAVDVNAEEMLGDANEAFGEIRLYSKADKSLLAVVPVTAVRDLRPRTFLRQSLTVGSQEGARIHLNIPEGVKGVKVRARVVEGESSFLNLGTFTPDYIRAEQIAFTREFVMATPKPGHYQVTMLMNGGTERSATVEFEMEEINLKLNTDIAAAEGGRINISNLAQSSLQGELVLVREVTPIKSQIFNNKKDIPEITMNVAKGNYAVDLLPTAQYDMSYFYANCSIMVQNDKGEFEATDKATYKNDTDKEATLKFRCVPFDLGIAANDNLFWKLQISTIEEEAKVRFDLGGRLKKDFVLPKLGPGIYRVEYSTVFEAKRISLGKIEVI</sequence>
<keyword evidence="3 5" id="KW-0378">Hydrolase</keyword>
<dbReference type="PANTHER" id="PTHR43806:SF11">
    <property type="entry name" value="CEREVISIN-RELATED"/>
    <property type="match status" value="1"/>
</dbReference>
<proteinExistence type="inferred from homology"/>
<protein>
    <submittedName>
        <fullName evidence="7">S8 family serine peptidase</fullName>
    </submittedName>
</protein>
<gene>
    <name evidence="7" type="ORF">SOO65_08735</name>
</gene>
<keyword evidence="2 5" id="KW-0645">Protease</keyword>
<dbReference type="GO" id="GO:0004252">
    <property type="term" value="F:serine-type endopeptidase activity"/>
    <property type="evidence" value="ECO:0007669"/>
    <property type="project" value="UniProtKB-UniRule"/>
</dbReference>
<dbReference type="PRINTS" id="PR00723">
    <property type="entry name" value="SUBTILISIN"/>
</dbReference>
<keyword evidence="8" id="KW-1185">Reference proteome</keyword>
<dbReference type="InterPro" id="IPR023827">
    <property type="entry name" value="Peptidase_S8_Asp-AS"/>
</dbReference>
<dbReference type="PROSITE" id="PS51892">
    <property type="entry name" value="SUBTILASE"/>
    <property type="match status" value="1"/>
</dbReference>
<evidence type="ECO:0000259" key="6">
    <source>
        <dbReference type="Pfam" id="PF00082"/>
    </source>
</evidence>
<dbReference type="Pfam" id="PF00082">
    <property type="entry name" value="Peptidase_S8"/>
    <property type="match status" value="1"/>
</dbReference>
<keyword evidence="4 5" id="KW-0720">Serine protease</keyword>
<evidence type="ECO:0000313" key="8">
    <source>
        <dbReference type="Proteomes" id="UP001324634"/>
    </source>
</evidence>
<evidence type="ECO:0000256" key="2">
    <source>
        <dbReference type="ARBA" id="ARBA00022670"/>
    </source>
</evidence>
<accession>A0AAX4HUF9</accession>
<organism evidence="7 8">
    <name type="scientific">Peredibacter starrii</name>
    <dbReference type="NCBI Taxonomy" id="28202"/>
    <lineage>
        <taxon>Bacteria</taxon>
        <taxon>Pseudomonadati</taxon>
        <taxon>Bdellovibrionota</taxon>
        <taxon>Bacteriovoracia</taxon>
        <taxon>Bacteriovoracales</taxon>
        <taxon>Bacteriovoracaceae</taxon>
        <taxon>Peredibacter</taxon>
    </lineage>
</organism>
<dbReference type="SUPFAM" id="SSF52743">
    <property type="entry name" value="Subtilisin-like"/>
    <property type="match status" value="1"/>
</dbReference>